<dbReference type="RefSeq" id="WP_090756225.1">
    <property type="nucleotide sequence ID" value="NZ_FNGE01000010.1"/>
</dbReference>
<organism evidence="2 3">
    <name type="scientific">Paracoccus chinensis</name>
    <dbReference type="NCBI Taxonomy" id="525640"/>
    <lineage>
        <taxon>Bacteria</taxon>
        <taxon>Pseudomonadati</taxon>
        <taxon>Pseudomonadota</taxon>
        <taxon>Alphaproteobacteria</taxon>
        <taxon>Rhodobacterales</taxon>
        <taxon>Paracoccaceae</taxon>
        <taxon>Paracoccus</taxon>
    </lineage>
</organism>
<dbReference type="Proteomes" id="UP000199555">
    <property type="component" value="Unassembled WGS sequence"/>
</dbReference>
<keyword evidence="3" id="KW-1185">Reference proteome</keyword>
<accession>A0A1G9JUG2</accession>
<evidence type="ECO:0000313" key="2">
    <source>
        <dbReference type="EMBL" id="SDL41131.1"/>
    </source>
</evidence>
<sequence length="341" mass="34501">MTGIADGYRLACFCVAAVLPAMAAVAAPPQGVTLKGHSVRIAELPIQSLRNLRRLETGEGQSLVAVDTGGRMTVMGTEGHALATDAGRVADAALLQLGDDARPQSYAMWVGPRGLGVVRLDAGKAEAALLPASGSGEIGEMGATRLAAARDRAGDALILVGTIGGQLSALSVRPQGESLGLESAGHWSVEGAVKAMTARGSRAYILATTGLWSLDLSAENPEPVLEAAGRSGCLDASRDIGGLALMEEGPRSIVAVAQPDIQRIVAYESGPGPDACLGFVHVVHASDPEGMDTVVPTGMVGGAGASLLVSDADRPEVVGVPHLPAAFSVPPETLTTLAAGQ</sequence>
<dbReference type="EMBL" id="FNGE01000010">
    <property type="protein sequence ID" value="SDL41131.1"/>
    <property type="molecule type" value="Genomic_DNA"/>
</dbReference>
<name>A0A1G9JUG2_9RHOB</name>
<dbReference type="STRING" id="525640.SAMN04487971_11052"/>
<feature type="signal peptide" evidence="1">
    <location>
        <begin position="1"/>
        <end position="23"/>
    </location>
</feature>
<feature type="chain" id="PRO_5011501264" evidence="1">
    <location>
        <begin position="24"/>
        <end position="341"/>
    </location>
</feature>
<protein>
    <submittedName>
        <fullName evidence="2">Uncharacterized protein</fullName>
    </submittedName>
</protein>
<evidence type="ECO:0000256" key="1">
    <source>
        <dbReference type="SAM" id="SignalP"/>
    </source>
</evidence>
<evidence type="ECO:0000313" key="3">
    <source>
        <dbReference type="Proteomes" id="UP000199555"/>
    </source>
</evidence>
<proteinExistence type="predicted"/>
<gene>
    <name evidence="2" type="ORF">SAMN04487971_11052</name>
</gene>
<keyword evidence="1" id="KW-0732">Signal</keyword>
<reference evidence="3" key="1">
    <citation type="submission" date="2016-10" db="EMBL/GenBank/DDBJ databases">
        <authorList>
            <person name="Varghese N."/>
            <person name="Submissions S."/>
        </authorList>
    </citation>
    <scope>NUCLEOTIDE SEQUENCE [LARGE SCALE GENOMIC DNA]</scope>
    <source>
        <strain evidence="3">CGMCC 1.7655</strain>
    </source>
</reference>
<dbReference type="AlphaFoldDB" id="A0A1G9JUG2"/>